<dbReference type="InterPro" id="IPR016032">
    <property type="entry name" value="Sig_transdc_resp-reg_C-effctor"/>
</dbReference>
<dbReference type="InterPro" id="IPR039420">
    <property type="entry name" value="WalR-like"/>
</dbReference>
<dbReference type="InterPro" id="IPR000792">
    <property type="entry name" value="Tscrpt_reg_LuxR_C"/>
</dbReference>
<dbReference type="SUPFAM" id="SSF52172">
    <property type="entry name" value="CheY-like"/>
    <property type="match status" value="1"/>
</dbReference>
<dbReference type="Proteomes" id="UP001500416">
    <property type="component" value="Unassembled WGS sequence"/>
</dbReference>
<evidence type="ECO:0000313" key="7">
    <source>
        <dbReference type="Proteomes" id="UP001500416"/>
    </source>
</evidence>
<evidence type="ECO:0000259" key="5">
    <source>
        <dbReference type="PROSITE" id="PS50043"/>
    </source>
</evidence>
<dbReference type="SMART" id="SM00421">
    <property type="entry name" value="HTH_LUXR"/>
    <property type="match status" value="1"/>
</dbReference>
<dbReference type="CDD" id="cd17535">
    <property type="entry name" value="REC_NarL-like"/>
    <property type="match status" value="1"/>
</dbReference>
<organism evidence="6 7">
    <name type="scientific">Saccharothrix mutabilis subsp. mutabilis</name>
    <dbReference type="NCBI Taxonomy" id="66855"/>
    <lineage>
        <taxon>Bacteria</taxon>
        <taxon>Bacillati</taxon>
        <taxon>Actinomycetota</taxon>
        <taxon>Actinomycetes</taxon>
        <taxon>Pseudonocardiales</taxon>
        <taxon>Pseudonocardiaceae</taxon>
        <taxon>Saccharothrix</taxon>
    </lineage>
</organism>
<gene>
    <name evidence="6" type="ORF">GCM10010492_67710</name>
</gene>
<accession>A0ABP3ECZ6</accession>
<keyword evidence="4" id="KW-0804">Transcription</keyword>
<dbReference type="PROSITE" id="PS50043">
    <property type="entry name" value="HTH_LUXR_2"/>
    <property type="match status" value="1"/>
</dbReference>
<keyword evidence="3" id="KW-0238">DNA-binding</keyword>
<dbReference type="RefSeq" id="WP_343938690.1">
    <property type="nucleotide sequence ID" value="NZ_BAAABU010000025.1"/>
</dbReference>
<dbReference type="PANTHER" id="PTHR43214">
    <property type="entry name" value="TWO-COMPONENT RESPONSE REGULATOR"/>
    <property type="match status" value="1"/>
</dbReference>
<proteinExistence type="predicted"/>
<evidence type="ECO:0000256" key="1">
    <source>
        <dbReference type="ARBA" id="ARBA00022553"/>
    </source>
</evidence>
<dbReference type="PANTHER" id="PTHR43214:SF24">
    <property type="entry name" value="TRANSCRIPTIONAL REGULATORY PROTEIN NARL-RELATED"/>
    <property type="match status" value="1"/>
</dbReference>
<protein>
    <submittedName>
        <fullName evidence="6">Response regulator transcription factor</fullName>
    </submittedName>
</protein>
<dbReference type="SUPFAM" id="SSF46894">
    <property type="entry name" value="C-terminal effector domain of the bipartite response regulators"/>
    <property type="match status" value="1"/>
</dbReference>
<sequence length="214" mass="22651">MRRNGAAPPCRVLLDEDNELIRTGLRIVLDAEPGITVVGEIAPGDDPAAVRRDTRPDLVVSGRAGGAFTGLPVVVLCRDASAEELERAVRDGARGLLLCSDSARHVVEAVRAVAEGKGFVAPSLAGQVLDQLTSCLPAPRTQGSARFELLTARELEVLRLLASGLTTGQAAKAIHRSQATVKSHISHALAKLGLHDRTQAIAMAYRTGLITERM</sequence>
<reference evidence="7" key="1">
    <citation type="journal article" date="2019" name="Int. J. Syst. Evol. Microbiol.">
        <title>The Global Catalogue of Microorganisms (GCM) 10K type strain sequencing project: providing services to taxonomists for standard genome sequencing and annotation.</title>
        <authorList>
            <consortium name="The Broad Institute Genomics Platform"/>
            <consortium name="The Broad Institute Genome Sequencing Center for Infectious Disease"/>
            <person name="Wu L."/>
            <person name="Ma J."/>
        </authorList>
    </citation>
    <scope>NUCLEOTIDE SEQUENCE [LARGE SCALE GENOMIC DNA]</scope>
    <source>
        <strain evidence="7">JCM 3380</strain>
    </source>
</reference>
<comment type="caution">
    <text evidence="6">The sequence shown here is derived from an EMBL/GenBank/DDBJ whole genome shotgun (WGS) entry which is preliminary data.</text>
</comment>
<dbReference type="EMBL" id="BAAABU010000025">
    <property type="protein sequence ID" value="GAA0257193.1"/>
    <property type="molecule type" value="Genomic_DNA"/>
</dbReference>
<evidence type="ECO:0000256" key="4">
    <source>
        <dbReference type="ARBA" id="ARBA00023163"/>
    </source>
</evidence>
<evidence type="ECO:0000256" key="2">
    <source>
        <dbReference type="ARBA" id="ARBA00023015"/>
    </source>
</evidence>
<evidence type="ECO:0000313" key="6">
    <source>
        <dbReference type="EMBL" id="GAA0257193.1"/>
    </source>
</evidence>
<keyword evidence="7" id="KW-1185">Reference proteome</keyword>
<dbReference type="InterPro" id="IPR011006">
    <property type="entry name" value="CheY-like_superfamily"/>
</dbReference>
<name>A0ABP3ECZ6_9PSEU</name>
<keyword evidence="2" id="KW-0805">Transcription regulation</keyword>
<evidence type="ECO:0000256" key="3">
    <source>
        <dbReference type="ARBA" id="ARBA00023125"/>
    </source>
</evidence>
<dbReference type="InterPro" id="IPR058245">
    <property type="entry name" value="NreC/VraR/RcsB-like_REC"/>
</dbReference>
<dbReference type="Gene3D" id="3.40.50.2300">
    <property type="match status" value="1"/>
</dbReference>
<feature type="domain" description="HTH luxR-type" evidence="5">
    <location>
        <begin position="143"/>
        <end position="208"/>
    </location>
</feature>
<dbReference type="PRINTS" id="PR00038">
    <property type="entry name" value="HTHLUXR"/>
</dbReference>
<dbReference type="Pfam" id="PF00196">
    <property type="entry name" value="GerE"/>
    <property type="match status" value="1"/>
</dbReference>
<keyword evidence="1" id="KW-0597">Phosphoprotein</keyword>
<dbReference type="CDD" id="cd06170">
    <property type="entry name" value="LuxR_C_like"/>
    <property type="match status" value="1"/>
</dbReference>